<dbReference type="GO" id="GO:0006449">
    <property type="term" value="P:regulation of translational termination"/>
    <property type="evidence" value="ECO:0007669"/>
    <property type="project" value="TreeGrafter"/>
</dbReference>
<gene>
    <name evidence="5" type="ORF">BSP0115_LOCUS91</name>
</gene>
<dbReference type="PANTHER" id="PTHR12117:SF0">
    <property type="entry name" value="PROLYL 3-HYDROXYLASE OGFOD1"/>
    <property type="match status" value="1"/>
</dbReference>
<proteinExistence type="predicted"/>
<dbReference type="SUPFAM" id="SSF51197">
    <property type="entry name" value="Clavaminate synthase-like"/>
    <property type="match status" value="1"/>
</dbReference>
<dbReference type="GO" id="GO:0005737">
    <property type="term" value="C:cytoplasm"/>
    <property type="evidence" value="ECO:0007669"/>
    <property type="project" value="TreeGrafter"/>
</dbReference>
<evidence type="ECO:0000256" key="3">
    <source>
        <dbReference type="ARBA" id="ARBA00023002"/>
    </source>
</evidence>
<protein>
    <recommendedName>
        <fullName evidence="4">Prolyl 4-hydroxylase alpha subunit domain-containing protein</fullName>
    </recommendedName>
</protein>
<reference evidence="5" key="1">
    <citation type="submission" date="2021-01" db="EMBL/GenBank/DDBJ databases">
        <authorList>
            <person name="Corre E."/>
            <person name="Pelletier E."/>
            <person name="Niang G."/>
            <person name="Scheremetjew M."/>
            <person name="Finn R."/>
            <person name="Kale V."/>
            <person name="Holt S."/>
            <person name="Cochrane G."/>
            <person name="Meng A."/>
            <person name="Brown T."/>
            <person name="Cohen L."/>
        </authorList>
    </citation>
    <scope>NUCLEOTIDE SEQUENCE</scope>
    <source>
        <strain evidence="5">Ms1</strain>
    </source>
</reference>
<dbReference type="SMART" id="SM00702">
    <property type="entry name" value="P4Hc"/>
    <property type="match status" value="1"/>
</dbReference>
<dbReference type="EMBL" id="HBFS01000142">
    <property type="protein sequence ID" value="CAD8906897.1"/>
    <property type="molecule type" value="Transcribed_RNA"/>
</dbReference>
<accession>A0A7S1C1B7</accession>
<dbReference type="InterPro" id="IPR006620">
    <property type="entry name" value="Pro_4_hyd_alph"/>
</dbReference>
<dbReference type="Gene3D" id="2.60.120.620">
    <property type="entry name" value="q2cbj1_9rhob like domain"/>
    <property type="match status" value="1"/>
</dbReference>
<evidence type="ECO:0000259" key="4">
    <source>
        <dbReference type="SMART" id="SM00702"/>
    </source>
</evidence>
<keyword evidence="2" id="KW-0223">Dioxygenase</keyword>
<dbReference type="InterPro" id="IPR044862">
    <property type="entry name" value="Pro_4_hyd_alph_FE2OG_OXY"/>
</dbReference>
<dbReference type="GO" id="GO:0031418">
    <property type="term" value="F:L-ascorbic acid binding"/>
    <property type="evidence" value="ECO:0007669"/>
    <property type="project" value="InterPro"/>
</dbReference>
<dbReference type="Pfam" id="PF13640">
    <property type="entry name" value="2OG-FeII_Oxy_3"/>
    <property type="match status" value="1"/>
</dbReference>
<sequence>MNAERASGPSPHRLTVEEALGPWHKDLDSLCSDYQSSSPFAHVQVRNFLNEDLAERLAKEFPKFSTDGLWDRYFNPLEVKLGISDQRRMPNVFQELFEVLCSDEVAEIMRRLTGIRDLRADKLLYGSGLHCSPAGGKLDMHLDYSVHPLTGEERRLNLILYLTPEWNAAWGGALDLADPKCERIVDSFPCEFNSAGIFETGDISYHGFPRPIACPAHVSRNSLALYYVSDLRPDVSRRFKAKFGPLGGVCSPGMRALYDIRVHRRIFPEDVDTHMPGWHAEQATSLTAAIKPYAYSEDEAKGGAGGPDYAAEAEAALARAKARESDVT</sequence>
<evidence type="ECO:0000256" key="1">
    <source>
        <dbReference type="ARBA" id="ARBA00001961"/>
    </source>
</evidence>
<dbReference type="InterPro" id="IPR051842">
    <property type="entry name" value="uS12_prolyl_hydroxylase"/>
</dbReference>
<dbReference type="GO" id="GO:0005506">
    <property type="term" value="F:iron ion binding"/>
    <property type="evidence" value="ECO:0007669"/>
    <property type="project" value="InterPro"/>
</dbReference>
<comment type="cofactor">
    <cofactor evidence="1">
        <name>L-ascorbate</name>
        <dbReference type="ChEBI" id="CHEBI:38290"/>
    </cofactor>
</comment>
<name>A0A7S1C1B7_9STRA</name>
<evidence type="ECO:0000313" key="5">
    <source>
        <dbReference type="EMBL" id="CAD8906897.1"/>
    </source>
</evidence>
<feature type="domain" description="Prolyl 4-hydroxylase alpha subunit" evidence="4">
    <location>
        <begin position="39"/>
        <end position="228"/>
    </location>
</feature>
<evidence type="ECO:0000256" key="2">
    <source>
        <dbReference type="ARBA" id="ARBA00022964"/>
    </source>
</evidence>
<dbReference type="GO" id="GO:0031543">
    <property type="term" value="F:peptidyl-proline dioxygenase activity"/>
    <property type="evidence" value="ECO:0007669"/>
    <property type="project" value="TreeGrafter"/>
</dbReference>
<dbReference type="PANTHER" id="PTHR12117">
    <property type="entry name" value="HISTONE ACETYLTRANSFERASE COMPLEX"/>
    <property type="match status" value="1"/>
</dbReference>
<dbReference type="AlphaFoldDB" id="A0A7S1C1B7"/>
<organism evidence="5">
    <name type="scientific">Bicosoecida sp. CB-2014</name>
    <dbReference type="NCBI Taxonomy" id="1486930"/>
    <lineage>
        <taxon>Eukaryota</taxon>
        <taxon>Sar</taxon>
        <taxon>Stramenopiles</taxon>
        <taxon>Bigyra</taxon>
        <taxon>Opalozoa</taxon>
        <taxon>Bicosoecida</taxon>
    </lineage>
</organism>
<keyword evidence="3" id="KW-0560">Oxidoreductase</keyword>